<feature type="compositionally biased region" description="Low complexity" evidence="1">
    <location>
        <begin position="50"/>
        <end position="61"/>
    </location>
</feature>
<feature type="compositionally biased region" description="Basic and acidic residues" evidence="1">
    <location>
        <begin position="142"/>
        <end position="153"/>
    </location>
</feature>
<dbReference type="AlphaFoldDB" id="A0AAV9S7W2"/>
<feature type="compositionally biased region" description="Low complexity" evidence="1">
    <location>
        <begin position="110"/>
        <end position="121"/>
    </location>
</feature>
<feature type="compositionally biased region" description="Basic residues" evidence="1">
    <location>
        <begin position="129"/>
        <end position="141"/>
    </location>
</feature>
<reference evidence="2 3" key="1">
    <citation type="submission" date="2021-06" db="EMBL/GenBank/DDBJ databases">
        <authorList>
            <person name="Palmer J.M."/>
        </authorList>
    </citation>
    <scope>NUCLEOTIDE SEQUENCE [LARGE SCALE GENOMIC DNA]</scope>
    <source>
        <strain evidence="2 3">MEX-2019</strain>
        <tissue evidence="2">Muscle</tissue>
    </source>
</reference>
<evidence type="ECO:0000256" key="1">
    <source>
        <dbReference type="SAM" id="MobiDB-lite"/>
    </source>
</evidence>
<feature type="region of interest" description="Disordered" evidence="1">
    <location>
        <begin position="1"/>
        <end position="254"/>
    </location>
</feature>
<evidence type="ECO:0000313" key="2">
    <source>
        <dbReference type="EMBL" id="KAK5617375.1"/>
    </source>
</evidence>
<feature type="compositionally biased region" description="Basic residues" evidence="1">
    <location>
        <begin position="172"/>
        <end position="185"/>
    </location>
</feature>
<comment type="caution">
    <text evidence="2">The sequence shown here is derived from an EMBL/GenBank/DDBJ whole genome shotgun (WGS) entry which is preliminary data.</text>
</comment>
<gene>
    <name evidence="2" type="ORF">CRENBAI_006913</name>
</gene>
<keyword evidence="3" id="KW-1185">Reference proteome</keyword>
<evidence type="ECO:0000313" key="3">
    <source>
        <dbReference type="Proteomes" id="UP001311232"/>
    </source>
</evidence>
<protein>
    <submittedName>
        <fullName evidence="2">Uncharacterized protein</fullName>
    </submittedName>
</protein>
<feature type="compositionally biased region" description="Polar residues" evidence="1">
    <location>
        <begin position="81"/>
        <end position="93"/>
    </location>
</feature>
<proteinExistence type="predicted"/>
<feature type="compositionally biased region" description="Polar residues" evidence="1">
    <location>
        <begin position="1"/>
        <end position="10"/>
    </location>
</feature>
<sequence length="254" mass="27603">MSCTGRSRQIFSGKEKGVHKDADTVGQPEKSRGESQGNHPAATVQKPQGAAATSPQAPLAAVYARADPAMDTETRDHGTYHSPSRGPTETKGSCLSKKPLGVSRHTNISTQPWTPRTTRTQAGRDTNHRQGHPQPGHRYRTHAPEPKYHESPPHRGTTTQVSSIHEKPIQPRSKHPLHPVPHHTARCGGRARSPRNATSASAHSGNRADTTKNHADNGTPVPTPRRGKLIQQEVPCQRHYPCSAPSPLSQSKCR</sequence>
<organism evidence="2 3">
    <name type="scientific">Crenichthys baileyi</name>
    <name type="common">White River springfish</name>
    <dbReference type="NCBI Taxonomy" id="28760"/>
    <lineage>
        <taxon>Eukaryota</taxon>
        <taxon>Metazoa</taxon>
        <taxon>Chordata</taxon>
        <taxon>Craniata</taxon>
        <taxon>Vertebrata</taxon>
        <taxon>Euteleostomi</taxon>
        <taxon>Actinopterygii</taxon>
        <taxon>Neopterygii</taxon>
        <taxon>Teleostei</taxon>
        <taxon>Neoteleostei</taxon>
        <taxon>Acanthomorphata</taxon>
        <taxon>Ovalentaria</taxon>
        <taxon>Atherinomorphae</taxon>
        <taxon>Cyprinodontiformes</taxon>
        <taxon>Goodeidae</taxon>
        <taxon>Crenichthys</taxon>
    </lineage>
</organism>
<dbReference type="Proteomes" id="UP001311232">
    <property type="component" value="Unassembled WGS sequence"/>
</dbReference>
<accession>A0AAV9S7W2</accession>
<dbReference type="EMBL" id="JAHHUM010000731">
    <property type="protein sequence ID" value="KAK5617375.1"/>
    <property type="molecule type" value="Genomic_DNA"/>
</dbReference>
<feature type="compositionally biased region" description="Polar residues" evidence="1">
    <location>
        <begin position="195"/>
        <end position="208"/>
    </location>
</feature>
<name>A0AAV9S7W2_9TELE</name>
<feature type="compositionally biased region" description="Basic and acidic residues" evidence="1">
    <location>
        <begin position="13"/>
        <end position="33"/>
    </location>
</feature>